<keyword evidence="6" id="KW-0732">Signal</keyword>
<accession>A0A165D4T5</accession>
<dbReference type="Gene3D" id="3.50.50.60">
    <property type="entry name" value="FAD/NAD(P)-binding domain"/>
    <property type="match status" value="1"/>
</dbReference>
<dbReference type="PANTHER" id="PTHR13789">
    <property type="entry name" value="MONOOXYGENASE"/>
    <property type="match status" value="1"/>
</dbReference>
<sequence>MKIIVIGAGITGPLLALLLKHKGFEPVVYERHTSVPLGGLVVNLSPQVFKVLNIVGLAHDVLSLGIPVERTVMRSEITGQILQDMDLPSRVLQTTGWPMSLTIRSKYNQFLVQKMEERGIPAHWGRKLVDVQQEGGKVTAVFEDGTSDEGDVLVGCDGIHSKVRDALFGATPAEYTGVVSVNIALKLSSTVADETQIGGFTPYTEELHPGTGPATMRQVTGNGCHFICSPSTENKYFWAVNVPDESPMLEDWRTASKSQVGKMLGSLPCARWSGDTGKIIAGTEDVIRFGLYLRPIPPVWHKGRAVLLGDAAHPTTPFLGQGANQSTEDVYHLVRVLVQNQPWTDASLEKAFAEYTAIRLPRVARAIEQAKRETKYRLAMDEEALRERDAMRAKGAEGDTWKVILEMVQGPFEGTSEI</sequence>
<dbReference type="Proteomes" id="UP000076842">
    <property type="component" value="Unassembled WGS sequence"/>
</dbReference>
<dbReference type="GO" id="GO:0004497">
    <property type="term" value="F:monooxygenase activity"/>
    <property type="evidence" value="ECO:0007669"/>
    <property type="project" value="UniProtKB-KW"/>
</dbReference>
<evidence type="ECO:0000313" key="8">
    <source>
        <dbReference type="EMBL" id="KZT52074.1"/>
    </source>
</evidence>
<evidence type="ECO:0000256" key="6">
    <source>
        <dbReference type="SAM" id="SignalP"/>
    </source>
</evidence>
<evidence type="ECO:0000313" key="9">
    <source>
        <dbReference type="Proteomes" id="UP000076842"/>
    </source>
</evidence>
<dbReference type="AlphaFoldDB" id="A0A165D4T5"/>
<feature type="chain" id="PRO_5007856363" evidence="6">
    <location>
        <begin position="17"/>
        <end position="418"/>
    </location>
</feature>
<feature type="signal peptide" evidence="6">
    <location>
        <begin position="1"/>
        <end position="16"/>
    </location>
</feature>
<protein>
    <submittedName>
        <fullName evidence="8">FAD/NAD(P)-binding domain-containing protein</fullName>
    </submittedName>
</protein>
<evidence type="ECO:0000256" key="5">
    <source>
        <dbReference type="ARBA" id="ARBA00023033"/>
    </source>
</evidence>
<reference evidence="8 9" key="1">
    <citation type="journal article" date="2016" name="Mol. Biol. Evol.">
        <title>Comparative Genomics of Early-Diverging Mushroom-Forming Fungi Provides Insights into the Origins of Lignocellulose Decay Capabilities.</title>
        <authorList>
            <person name="Nagy L.G."/>
            <person name="Riley R."/>
            <person name="Tritt A."/>
            <person name="Adam C."/>
            <person name="Daum C."/>
            <person name="Floudas D."/>
            <person name="Sun H."/>
            <person name="Yadav J.S."/>
            <person name="Pangilinan J."/>
            <person name="Larsson K.H."/>
            <person name="Matsuura K."/>
            <person name="Barry K."/>
            <person name="Labutti K."/>
            <person name="Kuo R."/>
            <person name="Ohm R.A."/>
            <person name="Bhattacharya S.S."/>
            <person name="Shirouzu T."/>
            <person name="Yoshinaga Y."/>
            <person name="Martin F.M."/>
            <person name="Grigoriev I.V."/>
            <person name="Hibbett D.S."/>
        </authorList>
    </citation>
    <scope>NUCLEOTIDE SEQUENCE [LARGE SCALE GENOMIC DNA]</scope>
    <source>
        <strain evidence="8 9">HHB12733</strain>
    </source>
</reference>
<keyword evidence="2" id="KW-0285">Flavoprotein</keyword>
<dbReference type="PRINTS" id="PR00420">
    <property type="entry name" value="RNGMNOXGNASE"/>
</dbReference>
<dbReference type="GO" id="GO:0071949">
    <property type="term" value="F:FAD binding"/>
    <property type="evidence" value="ECO:0007669"/>
    <property type="project" value="InterPro"/>
</dbReference>
<evidence type="ECO:0000256" key="1">
    <source>
        <dbReference type="ARBA" id="ARBA00007992"/>
    </source>
</evidence>
<evidence type="ECO:0000256" key="4">
    <source>
        <dbReference type="ARBA" id="ARBA00023002"/>
    </source>
</evidence>
<feature type="domain" description="FAD-binding" evidence="7">
    <location>
        <begin position="2"/>
        <end position="198"/>
    </location>
</feature>
<keyword evidence="4" id="KW-0560">Oxidoreductase</keyword>
<gene>
    <name evidence="8" type="ORF">CALCODRAFT_459671</name>
</gene>
<evidence type="ECO:0000259" key="7">
    <source>
        <dbReference type="Pfam" id="PF01494"/>
    </source>
</evidence>
<comment type="similarity">
    <text evidence="1">Belongs to the paxM FAD-dependent monooxygenase family.</text>
</comment>
<dbReference type="STRING" id="1353952.A0A165D4T5"/>
<organism evidence="8 9">
    <name type="scientific">Calocera cornea HHB12733</name>
    <dbReference type="NCBI Taxonomy" id="1353952"/>
    <lineage>
        <taxon>Eukaryota</taxon>
        <taxon>Fungi</taxon>
        <taxon>Dikarya</taxon>
        <taxon>Basidiomycota</taxon>
        <taxon>Agaricomycotina</taxon>
        <taxon>Dacrymycetes</taxon>
        <taxon>Dacrymycetales</taxon>
        <taxon>Dacrymycetaceae</taxon>
        <taxon>Calocera</taxon>
    </lineage>
</organism>
<name>A0A165D4T5_9BASI</name>
<dbReference type="EMBL" id="KV424079">
    <property type="protein sequence ID" value="KZT52074.1"/>
    <property type="molecule type" value="Genomic_DNA"/>
</dbReference>
<dbReference type="PANTHER" id="PTHR13789:SF309">
    <property type="entry name" value="PUTATIVE (AFU_ORTHOLOGUE AFUA_6G14510)-RELATED"/>
    <property type="match status" value="1"/>
</dbReference>
<feature type="domain" description="FAD-binding" evidence="7">
    <location>
        <begin position="300"/>
        <end position="369"/>
    </location>
</feature>
<dbReference type="InterPro" id="IPR050493">
    <property type="entry name" value="FAD-dep_Monooxygenase_BioMet"/>
</dbReference>
<dbReference type="InterPro" id="IPR036188">
    <property type="entry name" value="FAD/NAD-bd_sf"/>
</dbReference>
<keyword evidence="5" id="KW-0503">Monooxygenase</keyword>
<dbReference type="InterPro" id="IPR002938">
    <property type="entry name" value="FAD-bd"/>
</dbReference>
<evidence type="ECO:0000256" key="2">
    <source>
        <dbReference type="ARBA" id="ARBA00022630"/>
    </source>
</evidence>
<evidence type="ECO:0000256" key="3">
    <source>
        <dbReference type="ARBA" id="ARBA00022827"/>
    </source>
</evidence>
<dbReference type="SUPFAM" id="SSF51905">
    <property type="entry name" value="FAD/NAD(P)-binding domain"/>
    <property type="match status" value="1"/>
</dbReference>
<dbReference type="Pfam" id="PF01494">
    <property type="entry name" value="FAD_binding_3"/>
    <property type="match status" value="2"/>
</dbReference>
<dbReference type="InParanoid" id="A0A165D4T5"/>
<keyword evidence="9" id="KW-1185">Reference proteome</keyword>
<dbReference type="OrthoDB" id="47494at2759"/>
<proteinExistence type="inferred from homology"/>
<keyword evidence="3" id="KW-0274">FAD</keyword>